<evidence type="ECO:0000313" key="2">
    <source>
        <dbReference type="EMBL" id="CAK4031041.1"/>
    </source>
</evidence>
<evidence type="ECO:0000256" key="1">
    <source>
        <dbReference type="SAM" id="MobiDB-lite"/>
    </source>
</evidence>
<gene>
    <name evidence="2" type="ORF">LECACI_7A006199</name>
</gene>
<evidence type="ECO:0000313" key="3">
    <source>
        <dbReference type="Proteomes" id="UP001296104"/>
    </source>
</evidence>
<dbReference type="EMBL" id="CAVMBE010000043">
    <property type="protein sequence ID" value="CAK4031041.1"/>
    <property type="molecule type" value="Genomic_DNA"/>
</dbReference>
<organism evidence="2 3">
    <name type="scientific">Lecanosticta acicola</name>
    <dbReference type="NCBI Taxonomy" id="111012"/>
    <lineage>
        <taxon>Eukaryota</taxon>
        <taxon>Fungi</taxon>
        <taxon>Dikarya</taxon>
        <taxon>Ascomycota</taxon>
        <taxon>Pezizomycotina</taxon>
        <taxon>Dothideomycetes</taxon>
        <taxon>Dothideomycetidae</taxon>
        <taxon>Mycosphaerellales</taxon>
        <taxon>Mycosphaerellaceae</taxon>
        <taxon>Lecanosticta</taxon>
    </lineage>
</organism>
<feature type="compositionally biased region" description="Basic and acidic residues" evidence="1">
    <location>
        <begin position="50"/>
        <end position="60"/>
    </location>
</feature>
<name>A0AAI9EAM7_9PEZI</name>
<proteinExistence type="predicted"/>
<comment type="caution">
    <text evidence="2">The sequence shown here is derived from an EMBL/GenBank/DDBJ whole genome shotgun (WGS) entry which is preliminary data.</text>
</comment>
<sequence length="71" mass="7556">MPDIIGKAKEAMGKHEDKKAQPGNQVEQKADDAANQKINDAANQQGVPQDMDKGIDDVADQKINSDIPGGN</sequence>
<feature type="compositionally biased region" description="Polar residues" evidence="1">
    <location>
        <begin position="36"/>
        <end position="47"/>
    </location>
</feature>
<feature type="compositionally biased region" description="Basic and acidic residues" evidence="1">
    <location>
        <begin position="1"/>
        <end position="20"/>
    </location>
</feature>
<reference evidence="2" key="1">
    <citation type="submission" date="2023-11" db="EMBL/GenBank/DDBJ databases">
        <authorList>
            <person name="Alioto T."/>
            <person name="Alioto T."/>
            <person name="Gomez Garrido J."/>
        </authorList>
    </citation>
    <scope>NUCLEOTIDE SEQUENCE</scope>
</reference>
<accession>A0AAI9EAM7</accession>
<dbReference type="AlphaFoldDB" id="A0AAI9EAM7"/>
<keyword evidence="3" id="KW-1185">Reference proteome</keyword>
<dbReference type="Proteomes" id="UP001296104">
    <property type="component" value="Unassembled WGS sequence"/>
</dbReference>
<feature type="region of interest" description="Disordered" evidence="1">
    <location>
        <begin position="1"/>
        <end position="71"/>
    </location>
</feature>
<protein>
    <submittedName>
        <fullName evidence="2">Uncharacterized protein</fullName>
    </submittedName>
</protein>